<accession>A1UQG3</accession>
<feature type="transmembrane region" description="Helical" evidence="2">
    <location>
        <begin position="31"/>
        <end position="50"/>
    </location>
</feature>
<proteinExistence type="predicted"/>
<dbReference type="EMBL" id="CP000520">
    <property type="protein sequence ID" value="ABL95071.1"/>
    <property type="molecule type" value="Genomic_DNA"/>
</dbReference>
<evidence type="ECO:0000313" key="3">
    <source>
        <dbReference type="EMBL" id="ABL95071.1"/>
    </source>
</evidence>
<keyword evidence="2" id="KW-1133">Transmembrane helix</keyword>
<name>A1UQG3_MYCSK</name>
<geneLocation type="plasmid" evidence="3">
    <name>pMKMS02</name>
</geneLocation>
<sequence length="80" mass="8004" precursor="true">MTQIALMVTGCFVAYLLLCAVVVLRTGSTEGLAAVGAAVAAFITAVVGLIKRWPHAAGVGTPPPPQDGDGNSQAARTDAP</sequence>
<keyword evidence="2" id="KW-0812">Transmembrane</keyword>
<organism evidence="3">
    <name type="scientific">Mycobacterium sp. (strain KMS)</name>
    <dbReference type="NCBI Taxonomy" id="189918"/>
    <lineage>
        <taxon>Bacteria</taxon>
        <taxon>Bacillati</taxon>
        <taxon>Actinomycetota</taxon>
        <taxon>Actinomycetes</taxon>
        <taxon>Mycobacteriales</taxon>
        <taxon>Mycobacteriaceae</taxon>
        <taxon>Mycobacterium</taxon>
    </lineage>
</organism>
<feature type="compositionally biased region" description="Polar residues" evidence="1">
    <location>
        <begin position="69"/>
        <end position="80"/>
    </location>
</feature>
<keyword evidence="3" id="KW-0614">Plasmid</keyword>
<reference evidence="3" key="1">
    <citation type="submission" date="2006-12" db="EMBL/GenBank/DDBJ databases">
        <title>Complete sequence of plasmid pMKMS02 of Mycobacterium sp. KMS.</title>
        <authorList>
            <consortium name="US DOE Joint Genome Institute"/>
            <person name="Copeland A."/>
            <person name="Lucas S."/>
            <person name="Lapidus A."/>
            <person name="Barry K."/>
            <person name="Detter J.C."/>
            <person name="Glavina del Rio T."/>
            <person name="Hammon N."/>
            <person name="Israni S."/>
            <person name="Dalin E."/>
            <person name="Tice H."/>
            <person name="Pitluck S."/>
            <person name="Kiss H."/>
            <person name="Brettin T."/>
            <person name="Bruce D."/>
            <person name="Han C."/>
            <person name="Tapia R."/>
            <person name="Gilna P."/>
            <person name="Schmutz J."/>
            <person name="Larimer F."/>
            <person name="Land M."/>
            <person name="Hauser L."/>
            <person name="Kyrpides N."/>
            <person name="Mikhailova N."/>
            <person name="Miller C.D."/>
            <person name="Richardson P."/>
        </authorList>
    </citation>
    <scope>NUCLEOTIDE SEQUENCE [LARGE SCALE GENOMIC DNA]</scope>
    <source>
        <strain evidence="3">KMS</strain>
        <plasmid evidence="3">pMKMS02</plasmid>
    </source>
</reference>
<dbReference type="AlphaFoldDB" id="A1UQG3"/>
<gene>
    <name evidence="3" type="ordered locus">Mkms_5897</name>
</gene>
<keyword evidence="2" id="KW-0472">Membrane</keyword>
<evidence type="ECO:0000256" key="1">
    <source>
        <dbReference type="SAM" id="MobiDB-lite"/>
    </source>
</evidence>
<dbReference type="HOGENOM" id="CLU_2585956_0_0_11"/>
<feature type="transmembrane region" description="Helical" evidence="2">
    <location>
        <begin position="6"/>
        <end position="24"/>
    </location>
</feature>
<dbReference type="KEGG" id="mkm:Mkms_5897"/>
<evidence type="ECO:0000256" key="2">
    <source>
        <dbReference type="SAM" id="Phobius"/>
    </source>
</evidence>
<feature type="region of interest" description="Disordered" evidence="1">
    <location>
        <begin position="57"/>
        <end position="80"/>
    </location>
</feature>
<protein>
    <submittedName>
        <fullName evidence="3">Uncharacterized protein</fullName>
    </submittedName>
</protein>